<dbReference type="PROSITE" id="PS52016">
    <property type="entry name" value="TONB_DEPENDENT_REC_3"/>
    <property type="match status" value="1"/>
</dbReference>
<evidence type="ECO:0000256" key="4">
    <source>
        <dbReference type="ARBA" id="ARBA00022692"/>
    </source>
</evidence>
<dbReference type="InterPro" id="IPR008969">
    <property type="entry name" value="CarboxyPept-like_regulatory"/>
</dbReference>
<evidence type="ECO:0000259" key="9">
    <source>
        <dbReference type="SMART" id="SM00965"/>
    </source>
</evidence>
<dbReference type="AlphaFoldDB" id="A0A4V2F176"/>
<evidence type="ECO:0000256" key="5">
    <source>
        <dbReference type="ARBA" id="ARBA00023136"/>
    </source>
</evidence>
<organism evidence="10 11">
    <name type="scientific">Pseudobacter ginsenosidimutans</name>
    <dbReference type="NCBI Taxonomy" id="661488"/>
    <lineage>
        <taxon>Bacteria</taxon>
        <taxon>Pseudomonadati</taxon>
        <taxon>Bacteroidota</taxon>
        <taxon>Chitinophagia</taxon>
        <taxon>Chitinophagales</taxon>
        <taxon>Chitinophagaceae</taxon>
        <taxon>Pseudobacter</taxon>
    </lineage>
</organism>
<dbReference type="InterPro" id="IPR036942">
    <property type="entry name" value="Beta-barrel_TonB_sf"/>
</dbReference>
<dbReference type="GO" id="GO:0009279">
    <property type="term" value="C:cell outer membrane"/>
    <property type="evidence" value="ECO:0007669"/>
    <property type="project" value="UniProtKB-SubCell"/>
</dbReference>
<keyword evidence="11" id="KW-1185">Reference proteome</keyword>
<dbReference type="Proteomes" id="UP000293874">
    <property type="component" value="Unassembled WGS sequence"/>
</dbReference>
<dbReference type="SUPFAM" id="SSF49464">
    <property type="entry name" value="Carboxypeptidase regulatory domain-like"/>
    <property type="match status" value="1"/>
</dbReference>
<dbReference type="Pfam" id="PF07660">
    <property type="entry name" value="STN"/>
    <property type="match status" value="1"/>
</dbReference>
<feature type="chain" id="PRO_5020257349" evidence="8">
    <location>
        <begin position="41"/>
        <end position="1130"/>
    </location>
</feature>
<evidence type="ECO:0000256" key="8">
    <source>
        <dbReference type="SAM" id="SignalP"/>
    </source>
</evidence>
<dbReference type="RefSeq" id="WP_130543057.1">
    <property type="nucleotide sequence ID" value="NZ_SGXA01000002.1"/>
</dbReference>
<reference evidence="10 11" key="1">
    <citation type="submission" date="2019-02" db="EMBL/GenBank/DDBJ databases">
        <title>Genomic Encyclopedia of Type Strains, Phase IV (KMG-IV): sequencing the most valuable type-strain genomes for metagenomic binning, comparative biology and taxonomic classification.</title>
        <authorList>
            <person name="Goeker M."/>
        </authorList>
    </citation>
    <scope>NUCLEOTIDE SEQUENCE [LARGE SCALE GENOMIC DNA]</scope>
    <source>
        <strain evidence="10 11">DSM 18116</strain>
    </source>
</reference>
<dbReference type="InterPro" id="IPR037066">
    <property type="entry name" value="Plug_dom_sf"/>
</dbReference>
<keyword evidence="6 7" id="KW-0998">Cell outer membrane</keyword>
<accession>A0A4V2F176</accession>
<dbReference type="Pfam" id="PF07715">
    <property type="entry name" value="Plug"/>
    <property type="match status" value="1"/>
</dbReference>
<dbReference type="SMART" id="SM00965">
    <property type="entry name" value="STN"/>
    <property type="match status" value="1"/>
</dbReference>
<proteinExistence type="inferred from homology"/>
<evidence type="ECO:0000313" key="10">
    <source>
        <dbReference type="EMBL" id="RZS72661.1"/>
    </source>
</evidence>
<dbReference type="Pfam" id="PF13715">
    <property type="entry name" value="CarbopepD_reg_2"/>
    <property type="match status" value="1"/>
</dbReference>
<dbReference type="InterPro" id="IPR023996">
    <property type="entry name" value="TonB-dep_OMP_SusC/RagA"/>
</dbReference>
<dbReference type="InterPro" id="IPR012910">
    <property type="entry name" value="Plug_dom"/>
</dbReference>
<comment type="subcellular location">
    <subcellularLocation>
        <location evidence="1 7">Cell outer membrane</location>
        <topology evidence="1 7">Multi-pass membrane protein</topology>
    </subcellularLocation>
</comment>
<evidence type="ECO:0000256" key="2">
    <source>
        <dbReference type="ARBA" id="ARBA00022448"/>
    </source>
</evidence>
<keyword evidence="4 7" id="KW-0812">Transmembrane</keyword>
<dbReference type="Gene3D" id="2.40.170.20">
    <property type="entry name" value="TonB-dependent receptor, beta-barrel domain"/>
    <property type="match status" value="1"/>
</dbReference>
<protein>
    <submittedName>
        <fullName evidence="10">TonB-linked SusC/RagA family outer membrane protein</fullName>
    </submittedName>
</protein>
<dbReference type="EMBL" id="SGXA01000002">
    <property type="protein sequence ID" value="RZS72661.1"/>
    <property type="molecule type" value="Genomic_DNA"/>
</dbReference>
<dbReference type="Gene3D" id="2.170.130.10">
    <property type="entry name" value="TonB-dependent receptor, plug domain"/>
    <property type="match status" value="1"/>
</dbReference>
<dbReference type="NCBIfam" id="TIGR04057">
    <property type="entry name" value="SusC_RagA_signa"/>
    <property type="match status" value="1"/>
</dbReference>
<evidence type="ECO:0000256" key="6">
    <source>
        <dbReference type="ARBA" id="ARBA00023237"/>
    </source>
</evidence>
<keyword evidence="2 7" id="KW-0813">Transport</keyword>
<comment type="similarity">
    <text evidence="7">Belongs to the TonB-dependent receptor family.</text>
</comment>
<dbReference type="SUPFAM" id="SSF56935">
    <property type="entry name" value="Porins"/>
    <property type="match status" value="1"/>
</dbReference>
<comment type="caution">
    <text evidence="10">The sequence shown here is derived from an EMBL/GenBank/DDBJ whole genome shotgun (WGS) entry which is preliminary data.</text>
</comment>
<keyword evidence="8" id="KW-0732">Signal</keyword>
<feature type="signal peptide" evidence="8">
    <location>
        <begin position="1"/>
        <end position="40"/>
    </location>
</feature>
<keyword evidence="5 7" id="KW-0472">Membrane</keyword>
<sequence length="1130" mass="124385">MQGSHQIYNGTLQRKARWRMVRMTAVLLLLGLIQAGAQVAAQTVTISANKMPLEKVCKEIEKQTGYYFVYAKDLEKSQAVSVQLKNEELKAALNKVFDNSNLTYELVGKVVSVNTRRKAAPAQPKNESFVDTITLKGAVITEKGPLENVSISSTLSKRSTLTDVKGNYVLKGVIPGEEIIFSYVGYTTYRAKARSRELVVALEVADNELDKVVVKAYGTTTKRFTTGTIATVSGKDIENVPVQNPLLALTGRVPGIVITPLSGEASAPVKVEIRGRNSINPNFPSDPLYVIDGIPQTIMDLNNRKVEYMEPTMISSGLNQSDVYGLGGLSILFGLNPADIESIDVLQDAGATAVYGSRGANGVILITTRRGKGGGTRVTFGVSQGLTYVTKYYDMLNIKDYLQLRREAFANDGKTPSKIPGDPNYAPDLLLWDTTRNVNWQKYLYGNTGRYTRYNASLSGGNEMTNFRLSGGYSKTTDIKAVSGTNQSATFSFALDHKSANKKFTSQLTAMFVHSKTDAVLLSASYTLPPNAPDAMDSSGNLNYAAYEIAKVNFPFANLKKSNEGKNNQLQSSLDLGYLLFTGVSLVTSFKYTQSNNNSVSLVPIASKNPFSTTDQKGNNYTGNTRVSNFTVDPGITINKPVGNGAISARIGGTYQSNITQSLSINGSDYISDDLIGSLSNAPKTTTSERYGQYKYAGVYAMVNYDYAHKLFFDISARRDGSSRFGPGKQFGNFGAFGAAWIITEEEWARKAIPEFITLIKPSFNYGIVGTDGVGDYRYLSQWNSESNYTPLTNYNGLNPLVPQLQANQDFHWASSKQLSVNLLLDFWNRISVTANWWKNNTDNQLVQFPTGSFTGFDYVTANSPANVLNTGWALTLNATAIQRKDWRWQLNFQTSNSKNKLKSYPNLELSPYFTEYKIGASINDQYVYKFIGVNPQTGRFEFVDINKDGEVKTNSSVAPGTGDDDRYYTVNPIPDFQGSVRSTLRYKQVTLDLLFSCKRYWASTFLNGRIGLMQNISQYEFDHRWTTPGQITNVAKPTVSTLPSNQGDLQNSDGKFEKTNFIRLSSASIAYSIPPKTLKLAGLSSMTISLDANNLFLLTNFKGIDPELSWGGGSLPPSRTIALTLNCSF</sequence>
<feature type="domain" description="Secretin/TonB short N-terminal" evidence="9">
    <location>
        <begin position="66"/>
        <end position="116"/>
    </location>
</feature>
<gene>
    <name evidence="10" type="ORF">EV199_4584</name>
</gene>
<dbReference type="InterPro" id="IPR039426">
    <property type="entry name" value="TonB-dep_rcpt-like"/>
</dbReference>
<evidence type="ECO:0000313" key="11">
    <source>
        <dbReference type="Proteomes" id="UP000293874"/>
    </source>
</evidence>
<name>A0A4V2F176_9BACT</name>
<dbReference type="InterPro" id="IPR011662">
    <property type="entry name" value="Secretin/TonB_short_N"/>
</dbReference>
<dbReference type="NCBIfam" id="TIGR04056">
    <property type="entry name" value="OMP_RagA_SusC"/>
    <property type="match status" value="1"/>
</dbReference>
<evidence type="ECO:0000256" key="1">
    <source>
        <dbReference type="ARBA" id="ARBA00004571"/>
    </source>
</evidence>
<evidence type="ECO:0000256" key="7">
    <source>
        <dbReference type="PROSITE-ProRule" id="PRU01360"/>
    </source>
</evidence>
<dbReference type="InterPro" id="IPR023997">
    <property type="entry name" value="TonB-dep_OMP_SusC/RagA_CS"/>
</dbReference>
<keyword evidence="3 7" id="KW-1134">Transmembrane beta strand</keyword>
<evidence type="ECO:0000256" key="3">
    <source>
        <dbReference type="ARBA" id="ARBA00022452"/>
    </source>
</evidence>